<evidence type="ECO:0000259" key="3">
    <source>
        <dbReference type="PROSITE" id="PS50118"/>
    </source>
</evidence>
<dbReference type="InterPro" id="IPR009071">
    <property type="entry name" value="HMG_box_dom"/>
</dbReference>
<proteinExistence type="predicted"/>
<accession>A0A4P9X3R0</accession>
<dbReference type="SUPFAM" id="SSF47095">
    <property type="entry name" value="HMG-box"/>
    <property type="match status" value="1"/>
</dbReference>
<feature type="domain" description="HMG box" evidence="3">
    <location>
        <begin position="9"/>
        <end position="79"/>
    </location>
</feature>
<dbReference type="STRING" id="1555241.A0A4P9X3R0"/>
<dbReference type="PANTHER" id="PTHR48112">
    <property type="entry name" value="HIGH MOBILITY GROUP PROTEIN DSP1"/>
    <property type="match status" value="1"/>
</dbReference>
<dbReference type="InterPro" id="IPR050342">
    <property type="entry name" value="HMGB"/>
</dbReference>
<evidence type="ECO:0000313" key="5">
    <source>
        <dbReference type="Proteomes" id="UP000274922"/>
    </source>
</evidence>
<evidence type="ECO:0000256" key="2">
    <source>
        <dbReference type="PROSITE-ProRule" id="PRU00267"/>
    </source>
</evidence>
<dbReference type="PROSITE" id="PS50118">
    <property type="entry name" value="HMG_BOX_2"/>
    <property type="match status" value="1"/>
</dbReference>
<dbReference type="GO" id="GO:0003677">
    <property type="term" value="F:DNA binding"/>
    <property type="evidence" value="ECO:0007669"/>
    <property type="project" value="UniProtKB-UniRule"/>
</dbReference>
<feature type="DNA-binding region" description="HMG box" evidence="2">
    <location>
        <begin position="9"/>
        <end position="79"/>
    </location>
</feature>
<dbReference type="InterPro" id="IPR036910">
    <property type="entry name" value="HMG_box_dom_sf"/>
</dbReference>
<protein>
    <recommendedName>
        <fullName evidence="3">HMG box domain-containing protein</fullName>
    </recommendedName>
</protein>
<name>A0A4P9X3R0_9FUNG</name>
<keyword evidence="5" id="KW-1185">Reference proteome</keyword>
<dbReference type="EMBL" id="ML014266">
    <property type="protein sequence ID" value="RKO99676.1"/>
    <property type="molecule type" value="Genomic_DNA"/>
</dbReference>
<evidence type="ECO:0000256" key="1">
    <source>
        <dbReference type="ARBA" id="ARBA00023125"/>
    </source>
</evidence>
<reference evidence="5" key="1">
    <citation type="journal article" date="2018" name="Nat. Microbiol.">
        <title>Leveraging single-cell genomics to expand the fungal tree of life.</title>
        <authorList>
            <person name="Ahrendt S.R."/>
            <person name="Quandt C.A."/>
            <person name="Ciobanu D."/>
            <person name="Clum A."/>
            <person name="Salamov A."/>
            <person name="Andreopoulos B."/>
            <person name="Cheng J.F."/>
            <person name="Woyke T."/>
            <person name="Pelin A."/>
            <person name="Henrissat B."/>
            <person name="Reynolds N.K."/>
            <person name="Benny G.L."/>
            <person name="Smith M.E."/>
            <person name="James T.Y."/>
            <person name="Grigoriev I.V."/>
        </authorList>
    </citation>
    <scope>NUCLEOTIDE SEQUENCE [LARGE SCALE GENOMIC DNA]</scope>
    <source>
        <strain evidence="5">ATCC 52028</strain>
    </source>
</reference>
<feature type="non-terminal residue" evidence="4">
    <location>
        <position position="1"/>
    </location>
</feature>
<keyword evidence="1 2" id="KW-0238">DNA-binding</keyword>
<dbReference type="Pfam" id="PF00505">
    <property type="entry name" value="HMG_box"/>
    <property type="match status" value="1"/>
</dbReference>
<dbReference type="CDD" id="cd22016">
    <property type="entry name" value="HMG-box_NHP10-like"/>
    <property type="match status" value="1"/>
</dbReference>
<dbReference type="Proteomes" id="UP000274922">
    <property type="component" value="Unassembled WGS sequence"/>
</dbReference>
<organism evidence="4 5">
    <name type="scientific">Caulochytrium protostelioides</name>
    <dbReference type="NCBI Taxonomy" id="1555241"/>
    <lineage>
        <taxon>Eukaryota</taxon>
        <taxon>Fungi</taxon>
        <taxon>Fungi incertae sedis</taxon>
        <taxon>Chytridiomycota</taxon>
        <taxon>Chytridiomycota incertae sedis</taxon>
        <taxon>Chytridiomycetes</taxon>
        <taxon>Caulochytriales</taxon>
        <taxon>Caulochytriaceae</taxon>
        <taxon>Caulochytrium</taxon>
    </lineage>
</organism>
<dbReference type="Gene3D" id="1.10.30.10">
    <property type="entry name" value="High mobility group box domain"/>
    <property type="match status" value="1"/>
</dbReference>
<dbReference type="OrthoDB" id="1919336at2759"/>
<evidence type="ECO:0000313" key="4">
    <source>
        <dbReference type="EMBL" id="RKO99676.1"/>
    </source>
</evidence>
<keyword evidence="2" id="KW-0539">Nucleus</keyword>
<gene>
    <name evidence="4" type="ORF">CXG81DRAFT_3155</name>
</gene>
<dbReference type="SMART" id="SM00398">
    <property type="entry name" value="HMG"/>
    <property type="match status" value="1"/>
</dbReference>
<dbReference type="GO" id="GO:0005634">
    <property type="term" value="C:nucleus"/>
    <property type="evidence" value="ECO:0007669"/>
    <property type="project" value="UniProtKB-UniRule"/>
</dbReference>
<sequence>KPKADPNAPKRPANAFFTFCQLKRESVKRLLGRTDFSVKDSTRLLGQLWRDLRDEERQIYWKIYVLSRERHKVDLASYLAGTLAHTPEALSESVMAEQNAKERELLI</sequence>
<dbReference type="AlphaFoldDB" id="A0A4P9X3R0"/>
<feature type="non-terminal residue" evidence="4">
    <location>
        <position position="107"/>
    </location>
</feature>